<dbReference type="SUPFAM" id="SSF52540">
    <property type="entry name" value="P-loop containing nucleoside triphosphate hydrolases"/>
    <property type="match status" value="1"/>
</dbReference>
<dbReference type="GO" id="GO:0005886">
    <property type="term" value="C:plasma membrane"/>
    <property type="evidence" value="ECO:0007669"/>
    <property type="project" value="TreeGrafter"/>
</dbReference>
<dbReference type="PANTHER" id="PTHR43185">
    <property type="entry name" value="FERROUS IRON TRANSPORT PROTEIN B"/>
    <property type="match status" value="1"/>
</dbReference>
<sequence length="559" mass="61606">MLGVESKQATMLNAAMIGFESVGKSAIFRQLTGDHRSVARNVKGSTISAREAQTIANTSIRLTDLPGIQVEGDSMTTKLALSYTKEASWSEVILVVVMSTRLRTELLNLYKQVSLKGKRVAIVVTYADKYEPKPFEQKRIKALLGVPVTWVNARHLTSEMQDNVMNCIKQSAIWGATASVLTFLPDQLSNNEPQKLLFLQEPIIGSLIALLIIMLIFAVPVYLSYLFVVWLEPLVELYALEPIAKLFEGTAEWWAVLMVGDYGLLTLGSYSFIWAFPVVLLMSVMTVITEETGLQEHLTSSLDPWMRKMGLTGRDLLPVLTGFGCNVVAVMQSRSCSQCTRASCVSLISFGSACSYQIGATLSIFNAVGAPLLFLPYISLLCLVGAIHTKIWSGTQEHDLNRVAPLPPLQGIDKRAMAWKVSEVIKQFLFQAMPIFLIICVVAAFLELFNVLTWVSQLISPILSIFSLPGEVAPGLVFSFLRKDGLMILNQGQGMMLSHLSINQVFLLVYLASTLSACLVTIVSVGRELNWRTAGSMMIKQFVTSIVSTGLLALLFLWI</sequence>
<keyword evidence="5" id="KW-1185">Reference proteome</keyword>
<dbReference type="Gene3D" id="3.40.50.300">
    <property type="entry name" value="P-loop containing nucleotide triphosphate hydrolases"/>
    <property type="match status" value="1"/>
</dbReference>
<keyword evidence="1" id="KW-1133">Transmembrane helix</keyword>
<evidence type="ECO:0000256" key="1">
    <source>
        <dbReference type="SAM" id="Phobius"/>
    </source>
</evidence>
<dbReference type="InterPro" id="IPR050860">
    <property type="entry name" value="FeoB_GTPase"/>
</dbReference>
<feature type="transmembrane region" description="Helical" evidence="1">
    <location>
        <begin position="428"/>
        <end position="446"/>
    </location>
</feature>
<evidence type="ECO:0000313" key="4">
    <source>
        <dbReference type="EMBL" id="SEO13310.1"/>
    </source>
</evidence>
<accession>A0A1H8M7R8</accession>
<organism evidence="4 5">
    <name type="scientific">Amphibacillus marinus</name>
    <dbReference type="NCBI Taxonomy" id="872970"/>
    <lineage>
        <taxon>Bacteria</taxon>
        <taxon>Bacillati</taxon>
        <taxon>Bacillota</taxon>
        <taxon>Bacilli</taxon>
        <taxon>Bacillales</taxon>
        <taxon>Bacillaceae</taxon>
        <taxon>Amphibacillus</taxon>
    </lineage>
</organism>
<keyword evidence="1" id="KW-0812">Transmembrane</keyword>
<feature type="transmembrane region" description="Helical" evidence="1">
    <location>
        <begin position="203"/>
        <end position="228"/>
    </location>
</feature>
<dbReference type="GO" id="GO:0015093">
    <property type="term" value="F:ferrous iron transmembrane transporter activity"/>
    <property type="evidence" value="ECO:0007669"/>
    <property type="project" value="TreeGrafter"/>
</dbReference>
<feature type="domain" description="Nucleoside transporter/FeoB GTPase Gate" evidence="3">
    <location>
        <begin position="272"/>
        <end position="366"/>
    </location>
</feature>
<proteinExistence type="predicted"/>
<evidence type="ECO:0000259" key="2">
    <source>
        <dbReference type="Pfam" id="PF02421"/>
    </source>
</evidence>
<dbReference type="GO" id="GO:0005525">
    <property type="term" value="F:GTP binding"/>
    <property type="evidence" value="ECO:0007669"/>
    <property type="project" value="InterPro"/>
</dbReference>
<feature type="domain" description="Nucleoside transporter/FeoB GTPase Gate" evidence="3">
    <location>
        <begin position="429"/>
        <end position="530"/>
    </location>
</feature>
<dbReference type="Pfam" id="PF07670">
    <property type="entry name" value="Gate"/>
    <property type="match status" value="2"/>
</dbReference>
<reference evidence="4 5" key="1">
    <citation type="submission" date="2016-10" db="EMBL/GenBank/DDBJ databases">
        <authorList>
            <person name="de Groot N.N."/>
        </authorList>
    </citation>
    <scope>NUCLEOTIDE SEQUENCE [LARGE SCALE GENOMIC DNA]</scope>
    <source>
        <strain evidence="4 5">CGMCC 1.10434</strain>
    </source>
</reference>
<evidence type="ECO:0000313" key="5">
    <source>
        <dbReference type="Proteomes" id="UP000199300"/>
    </source>
</evidence>
<dbReference type="InterPro" id="IPR030389">
    <property type="entry name" value="G_FEOB_dom"/>
</dbReference>
<dbReference type="OrthoDB" id="9809127at2"/>
<feature type="domain" description="FeoB-type G" evidence="2">
    <location>
        <begin position="14"/>
        <end position="155"/>
    </location>
</feature>
<feature type="transmembrane region" description="Helical" evidence="1">
    <location>
        <begin position="364"/>
        <end position="387"/>
    </location>
</feature>
<dbReference type="InterPro" id="IPR027417">
    <property type="entry name" value="P-loop_NTPase"/>
</dbReference>
<dbReference type="Pfam" id="PF02421">
    <property type="entry name" value="FeoB_N"/>
    <property type="match status" value="1"/>
</dbReference>
<feature type="transmembrane region" description="Helical" evidence="1">
    <location>
        <begin position="267"/>
        <end position="288"/>
    </location>
</feature>
<gene>
    <name evidence="4" type="ORF">SAMN04488134_10459</name>
</gene>
<feature type="transmembrane region" description="Helical" evidence="1">
    <location>
        <begin position="458"/>
        <end position="481"/>
    </location>
</feature>
<dbReference type="AlphaFoldDB" id="A0A1H8M7R8"/>
<dbReference type="PANTHER" id="PTHR43185:SF1">
    <property type="entry name" value="FE(2+) TRANSPORTER FEOB"/>
    <property type="match status" value="1"/>
</dbReference>
<dbReference type="EMBL" id="FODJ01000004">
    <property type="protein sequence ID" value="SEO13310.1"/>
    <property type="molecule type" value="Genomic_DNA"/>
</dbReference>
<dbReference type="RefSeq" id="WP_091496417.1">
    <property type="nucleotide sequence ID" value="NZ_FODJ01000004.1"/>
</dbReference>
<feature type="transmembrane region" description="Helical" evidence="1">
    <location>
        <begin position="502"/>
        <end position="526"/>
    </location>
</feature>
<dbReference type="InterPro" id="IPR011642">
    <property type="entry name" value="Gate_dom"/>
</dbReference>
<name>A0A1H8M7R8_9BACI</name>
<dbReference type="Proteomes" id="UP000199300">
    <property type="component" value="Unassembled WGS sequence"/>
</dbReference>
<evidence type="ECO:0000259" key="3">
    <source>
        <dbReference type="Pfam" id="PF07670"/>
    </source>
</evidence>
<feature type="transmembrane region" description="Helical" evidence="1">
    <location>
        <begin position="538"/>
        <end position="558"/>
    </location>
</feature>
<dbReference type="STRING" id="872970.SAMN04488134_10459"/>
<protein>
    <submittedName>
        <fullName evidence="4">Nucleoside recognition</fullName>
    </submittedName>
</protein>
<feature type="transmembrane region" description="Helical" evidence="1">
    <location>
        <begin position="339"/>
        <end position="358"/>
    </location>
</feature>
<keyword evidence="1" id="KW-0472">Membrane</keyword>